<comment type="subcellular location">
    <subcellularLocation>
        <location evidence="1">Nucleus</location>
    </subcellularLocation>
</comment>
<dbReference type="GO" id="GO:0005634">
    <property type="term" value="C:nucleus"/>
    <property type="evidence" value="ECO:0007669"/>
    <property type="project" value="UniProtKB-SubCell"/>
</dbReference>
<reference evidence="4" key="1">
    <citation type="submission" date="2020-11" db="EMBL/GenBank/DDBJ databases">
        <authorList>
            <consortium name="DOE Joint Genome Institute"/>
            <person name="Ahrendt S."/>
            <person name="Riley R."/>
            <person name="Andreopoulos W."/>
            <person name="Labutti K."/>
            <person name="Pangilinan J."/>
            <person name="Ruiz-Duenas F.J."/>
            <person name="Barrasa J.M."/>
            <person name="Sanchez-Garcia M."/>
            <person name="Camarero S."/>
            <person name="Miyauchi S."/>
            <person name="Serrano A."/>
            <person name="Linde D."/>
            <person name="Babiker R."/>
            <person name="Drula E."/>
            <person name="Ayuso-Fernandez I."/>
            <person name="Pacheco R."/>
            <person name="Padilla G."/>
            <person name="Ferreira P."/>
            <person name="Barriuso J."/>
            <person name="Kellner H."/>
            <person name="Castanera R."/>
            <person name="Alfaro M."/>
            <person name="Ramirez L."/>
            <person name="Pisabarro A.G."/>
            <person name="Kuo A."/>
            <person name="Tritt A."/>
            <person name="Lipzen A."/>
            <person name="He G."/>
            <person name="Yan M."/>
            <person name="Ng V."/>
            <person name="Cullen D."/>
            <person name="Martin F."/>
            <person name="Rosso M.-N."/>
            <person name="Henrissat B."/>
            <person name="Hibbett D."/>
            <person name="Martinez A.T."/>
            <person name="Grigoriev I.V."/>
        </authorList>
    </citation>
    <scope>NUCLEOTIDE SEQUENCE</scope>
    <source>
        <strain evidence="4">CBS 247.69</strain>
    </source>
</reference>
<comment type="caution">
    <text evidence="4">The sequence shown here is derived from an EMBL/GenBank/DDBJ whole genome shotgun (WGS) entry which is preliminary data.</text>
</comment>
<keyword evidence="2" id="KW-0539">Nucleus</keyword>
<keyword evidence="5" id="KW-1185">Reference proteome</keyword>
<dbReference type="Pfam" id="PF09739">
    <property type="entry name" value="MCM_bind"/>
    <property type="match status" value="1"/>
</dbReference>
<protein>
    <submittedName>
        <fullName evidence="4">Mini-chromosome maintenance replisome factor-domain-containing protein</fullName>
    </submittedName>
</protein>
<organism evidence="4 5">
    <name type="scientific">Collybia nuda</name>
    <dbReference type="NCBI Taxonomy" id="64659"/>
    <lineage>
        <taxon>Eukaryota</taxon>
        <taxon>Fungi</taxon>
        <taxon>Dikarya</taxon>
        <taxon>Basidiomycota</taxon>
        <taxon>Agaricomycotina</taxon>
        <taxon>Agaricomycetes</taxon>
        <taxon>Agaricomycetidae</taxon>
        <taxon>Agaricales</taxon>
        <taxon>Tricholomatineae</taxon>
        <taxon>Clitocybaceae</taxon>
        <taxon>Collybia</taxon>
    </lineage>
</organism>
<evidence type="ECO:0000313" key="4">
    <source>
        <dbReference type="EMBL" id="KAF9459336.1"/>
    </source>
</evidence>
<name>A0A9P6CBA7_9AGAR</name>
<evidence type="ECO:0000256" key="1">
    <source>
        <dbReference type="ARBA" id="ARBA00004123"/>
    </source>
</evidence>
<dbReference type="Proteomes" id="UP000807353">
    <property type="component" value="Unassembled WGS sequence"/>
</dbReference>
<evidence type="ECO:0000256" key="3">
    <source>
        <dbReference type="SAM" id="MobiDB-lite"/>
    </source>
</evidence>
<sequence>MVSSFLTDALTDPTLVLHELFQDNHNIDSFPATVSAHFSHIFRSLDAFNEIPVLNVQFPPEAHKDRSLVRFRAMVQDTSTSPEMYMAKQTDSTCGGWGIGDESSTTQDQSHSEIIDYTSLRECTVIWAVTIPGECSWVVNELDSSGPTSTTKKQTTHSPSQPHKFPVPDTPHIGVQVKIYDNFRVAESLRSTELRTFVGILTSELLHGDLETPDPPFVPTLHVLFSQPIPSTLIPRTSKHLERDIRDELITWIAEQGLGGDREAAEWVLLCTLARTQSRSPSILPLSLTLSYFPLPSLSSHSMVNTPSLLFVLSHLLPTLSVLPLSLHTLNTTSFSPESKKENLHSGWLQLPSGSICVVTEGGVTEGGILERGLANLRALQKMITSQVLEYIFPYSRFSFDTEVGFLILSEGRKSTFFQTSVNLPLKLVDTNGKEGLYKSPGEITLPPPEKLDLFRSLIGNAKVGSITIGEKVAEYIRNDFVRERQAMASTMVTGSTAGEMFGSDDLIHRMMVARLLALSLQEVEITVEIWERAKELETTRLTRLA</sequence>
<dbReference type="EMBL" id="MU150318">
    <property type="protein sequence ID" value="KAF9459336.1"/>
    <property type="molecule type" value="Genomic_DNA"/>
</dbReference>
<dbReference type="AlphaFoldDB" id="A0A9P6CBA7"/>
<feature type="region of interest" description="Disordered" evidence="3">
    <location>
        <begin position="143"/>
        <end position="168"/>
    </location>
</feature>
<accession>A0A9P6CBA7</accession>
<gene>
    <name evidence="4" type="ORF">BDZ94DRAFT_1268401</name>
</gene>
<dbReference type="PANTHER" id="PTHR13489">
    <property type="entry name" value="MINI-CHROMOSOME MAINTENANCE COMPLEX-BINDING PROTEIN"/>
    <property type="match status" value="1"/>
</dbReference>
<dbReference type="GO" id="GO:0006261">
    <property type="term" value="P:DNA-templated DNA replication"/>
    <property type="evidence" value="ECO:0007669"/>
    <property type="project" value="TreeGrafter"/>
</dbReference>
<evidence type="ECO:0000313" key="5">
    <source>
        <dbReference type="Proteomes" id="UP000807353"/>
    </source>
</evidence>
<dbReference type="InterPro" id="IPR019140">
    <property type="entry name" value="MCM_complex-bd"/>
</dbReference>
<dbReference type="OrthoDB" id="329666at2759"/>
<dbReference type="GO" id="GO:0003682">
    <property type="term" value="F:chromatin binding"/>
    <property type="evidence" value="ECO:0007669"/>
    <property type="project" value="TreeGrafter"/>
</dbReference>
<proteinExistence type="predicted"/>
<dbReference type="PANTHER" id="PTHR13489:SF0">
    <property type="entry name" value="MINI-CHROMOSOME MAINTENANCE COMPLEX-BINDING PROTEIN"/>
    <property type="match status" value="1"/>
</dbReference>
<feature type="compositionally biased region" description="Polar residues" evidence="3">
    <location>
        <begin position="143"/>
        <end position="161"/>
    </location>
</feature>
<evidence type="ECO:0000256" key="2">
    <source>
        <dbReference type="ARBA" id="ARBA00023242"/>
    </source>
</evidence>